<comment type="caution">
    <text evidence="1">The sequence shown here is derived from an EMBL/GenBank/DDBJ whole genome shotgun (WGS) entry which is preliminary data.</text>
</comment>
<dbReference type="OrthoDB" id="5871157at2759"/>
<evidence type="ECO:0008006" key="3">
    <source>
        <dbReference type="Google" id="ProtNLM"/>
    </source>
</evidence>
<feature type="non-terminal residue" evidence="1">
    <location>
        <position position="192"/>
    </location>
</feature>
<proteinExistence type="predicted"/>
<accession>A0A2A2J2C8</accession>
<name>A0A2A2J2C8_9BILA</name>
<sequence>MQQTYHKARKACHGVTAFDNCLKRCPESFEKSATLLSFGHWTTFCCILREPPSAVMEYFTCERGYIREARKTCGDMQVPSRPSLAAFCKAFDKYRNCFAMQPHNCTGEALIIKEKVDNSVLETLEKLLKMSSNRVRVPPKCTNFRHHRLRHHGRPEAHREFYTQPSTSAPTSKFNIQSNEIKGNHISLNFIK</sequence>
<dbReference type="Proteomes" id="UP000218231">
    <property type="component" value="Unassembled WGS sequence"/>
</dbReference>
<reference evidence="1 2" key="1">
    <citation type="journal article" date="2017" name="Curr. Biol.">
        <title>Genome architecture and evolution of a unichromosomal asexual nematode.</title>
        <authorList>
            <person name="Fradin H."/>
            <person name="Zegar C."/>
            <person name="Gutwein M."/>
            <person name="Lucas J."/>
            <person name="Kovtun M."/>
            <person name="Corcoran D."/>
            <person name="Baugh L.R."/>
            <person name="Kiontke K."/>
            <person name="Gunsalus K."/>
            <person name="Fitch D.H."/>
            <person name="Piano F."/>
        </authorList>
    </citation>
    <scope>NUCLEOTIDE SEQUENCE [LARGE SCALE GENOMIC DNA]</scope>
    <source>
        <strain evidence="1">PF1309</strain>
    </source>
</reference>
<gene>
    <name evidence="1" type="ORF">WR25_03819</name>
</gene>
<evidence type="ECO:0000313" key="2">
    <source>
        <dbReference type="Proteomes" id="UP000218231"/>
    </source>
</evidence>
<keyword evidence="2" id="KW-1185">Reference proteome</keyword>
<dbReference type="EMBL" id="LIAE01010753">
    <property type="protein sequence ID" value="PAV55765.1"/>
    <property type="molecule type" value="Genomic_DNA"/>
</dbReference>
<evidence type="ECO:0000313" key="1">
    <source>
        <dbReference type="EMBL" id="PAV55765.1"/>
    </source>
</evidence>
<dbReference type="AlphaFoldDB" id="A0A2A2J2C8"/>
<organism evidence="1 2">
    <name type="scientific">Diploscapter pachys</name>
    <dbReference type="NCBI Taxonomy" id="2018661"/>
    <lineage>
        <taxon>Eukaryota</taxon>
        <taxon>Metazoa</taxon>
        <taxon>Ecdysozoa</taxon>
        <taxon>Nematoda</taxon>
        <taxon>Chromadorea</taxon>
        <taxon>Rhabditida</taxon>
        <taxon>Rhabditina</taxon>
        <taxon>Rhabditomorpha</taxon>
        <taxon>Rhabditoidea</taxon>
        <taxon>Rhabditidae</taxon>
        <taxon>Diploscapter</taxon>
    </lineage>
</organism>
<protein>
    <recommendedName>
        <fullName evidence="3">Chondroitin proteoglycan 4 domain-containing protein</fullName>
    </recommendedName>
</protein>